<evidence type="ECO:0000313" key="7">
    <source>
        <dbReference type="Proteomes" id="UP001500957"/>
    </source>
</evidence>
<gene>
    <name evidence="6" type="ORF">GCM10009547_36260</name>
</gene>
<dbReference type="CDD" id="cd02440">
    <property type="entry name" value="AdoMet_MTases"/>
    <property type="match status" value="1"/>
</dbReference>
<dbReference type="PANTHER" id="PTHR43712">
    <property type="entry name" value="PUTATIVE (AFU_ORTHOLOGUE AFUA_4G14580)-RELATED"/>
    <property type="match status" value="1"/>
</dbReference>
<accession>A0ABP3S912</accession>
<evidence type="ECO:0000259" key="5">
    <source>
        <dbReference type="Pfam" id="PF08100"/>
    </source>
</evidence>
<dbReference type="Pfam" id="PF08100">
    <property type="entry name" value="Dimerisation"/>
    <property type="match status" value="1"/>
</dbReference>
<dbReference type="GO" id="GO:0008168">
    <property type="term" value="F:methyltransferase activity"/>
    <property type="evidence" value="ECO:0007669"/>
    <property type="project" value="UniProtKB-KW"/>
</dbReference>
<evidence type="ECO:0000313" key="6">
    <source>
        <dbReference type="EMBL" id="GAA0629354.1"/>
    </source>
</evidence>
<keyword evidence="3" id="KW-0949">S-adenosyl-L-methionine</keyword>
<dbReference type="InterPro" id="IPR016461">
    <property type="entry name" value="COMT-like"/>
</dbReference>
<dbReference type="RefSeq" id="WP_344607335.1">
    <property type="nucleotide sequence ID" value="NZ_BAAAHE010000035.1"/>
</dbReference>
<dbReference type="Gene3D" id="1.10.10.10">
    <property type="entry name" value="Winged helix-like DNA-binding domain superfamily/Winged helix DNA-binding domain"/>
    <property type="match status" value="1"/>
</dbReference>
<dbReference type="GO" id="GO:0032259">
    <property type="term" value="P:methylation"/>
    <property type="evidence" value="ECO:0007669"/>
    <property type="project" value="UniProtKB-KW"/>
</dbReference>
<keyword evidence="2" id="KW-0808">Transferase</keyword>
<feature type="domain" description="O-methyltransferase C-terminal" evidence="4">
    <location>
        <begin position="109"/>
        <end position="318"/>
    </location>
</feature>
<evidence type="ECO:0000256" key="2">
    <source>
        <dbReference type="ARBA" id="ARBA00022679"/>
    </source>
</evidence>
<dbReference type="Proteomes" id="UP001500957">
    <property type="component" value="Unassembled WGS sequence"/>
</dbReference>
<proteinExistence type="predicted"/>
<name>A0ABP3S912_9ACTN</name>
<dbReference type="SUPFAM" id="SSF46785">
    <property type="entry name" value="Winged helix' DNA-binding domain"/>
    <property type="match status" value="1"/>
</dbReference>
<dbReference type="InterPro" id="IPR036388">
    <property type="entry name" value="WH-like_DNA-bd_sf"/>
</dbReference>
<protein>
    <submittedName>
        <fullName evidence="6">Methyltransferase</fullName>
    </submittedName>
</protein>
<dbReference type="Gene3D" id="3.40.50.150">
    <property type="entry name" value="Vaccinia Virus protein VP39"/>
    <property type="match status" value="1"/>
</dbReference>
<sequence length="337" mass="36340">MDRNVTPDAILQLGFGFWGAKTLLSAVELGVFTALADGPKPLPVLSAEFGLHPRSAVDFFDALVALGMLTRDDNGYANTPATAAYLDRNSPTYVGGILEMANARLYTHWGNLTEALRTGEPQNEAKGGGDDLFDALYSDPDRLQQFLRAMTGASLGPAYALAEAFPWKDYSSFLDVGCAQGAVPVALAKAHPHLTGAGFDLPAVEPIFTEYVTEHGVADRVTFAGGDFFTDDLPNADVVVMGRILHDWPFETKFELLGKAYDALPEGGALIVYETLIDDDRRENAFGLLMSLNMLIETQGGFDYTGKDCSGWMTLVGFTETRVQHLAGPVSMVVGIK</sequence>
<dbReference type="EMBL" id="BAAAHE010000035">
    <property type="protein sequence ID" value="GAA0629354.1"/>
    <property type="molecule type" value="Genomic_DNA"/>
</dbReference>
<dbReference type="InterPro" id="IPR001077">
    <property type="entry name" value="COMT_C"/>
</dbReference>
<dbReference type="InterPro" id="IPR012967">
    <property type="entry name" value="COMT_dimerisation"/>
</dbReference>
<feature type="domain" description="O-methyltransferase dimerisation" evidence="5">
    <location>
        <begin position="12"/>
        <end position="86"/>
    </location>
</feature>
<dbReference type="PROSITE" id="PS51683">
    <property type="entry name" value="SAM_OMT_II"/>
    <property type="match status" value="1"/>
</dbReference>
<evidence type="ECO:0000259" key="4">
    <source>
        <dbReference type="Pfam" id="PF00891"/>
    </source>
</evidence>
<evidence type="ECO:0000256" key="1">
    <source>
        <dbReference type="ARBA" id="ARBA00022603"/>
    </source>
</evidence>
<dbReference type="PANTHER" id="PTHR43712:SF2">
    <property type="entry name" value="O-METHYLTRANSFERASE CICE"/>
    <property type="match status" value="1"/>
</dbReference>
<comment type="caution">
    <text evidence="6">The sequence shown here is derived from an EMBL/GenBank/DDBJ whole genome shotgun (WGS) entry which is preliminary data.</text>
</comment>
<dbReference type="InterPro" id="IPR029063">
    <property type="entry name" value="SAM-dependent_MTases_sf"/>
</dbReference>
<dbReference type="SUPFAM" id="SSF53335">
    <property type="entry name" value="S-adenosyl-L-methionine-dependent methyltransferases"/>
    <property type="match status" value="1"/>
</dbReference>
<dbReference type="Pfam" id="PF00891">
    <property type="entry name" value="Methyltransf_2"/>
    <property type="match status" value="1"/>
</dbReference>
<organism evidence="6 7">
    <name type="scientific">Sporichthya brevicatena</name>
    <dbReference type="NCBI Taxonomy" id="171442"/>
    <lineage>
        <taxon>Bacteria</taxon>
        <taxon>Bacillati</taxon>
        <taxon>Actinomycetota</taxon>
        <taxon>Actinomycetes</taxon>
        <taxon>Sporichthyales</taxon>
        <taxon>Sporichthyaceae</taxon>
        <taxon>Sporichthya</taxon>
    </lineage>
</organism>
<keyword evidence="1 6" id="KW-0489">Methyltransferase</keyword>
<evidence type="ECO:0000256" key="3">
    <source>
        <dbReference type="ARBA" id="ARBA00022691"/>
    </source>
</evidence>
<keyword evidence="7" id="KW-1185">Reference proteome</keyword>
<dbReference type="PIRSF" id="PIRSF005739">
    <property type="entry name" value="O-mtase"/>
    <property type="match status" value="1"/>
</dbReference>
<reference evidence="7" key="1">
    <citation type="journal article" date="2019" name="Int. J. Syst. Evol. Microbiol.">
        <title>The Global Catalogue of Microorganisms (GCM) 10K type strain sequencing project: providing services to taxonomists for standard genome sequencing and annotation.</title>
        <authorList>
            <consortium name="The Broad Institute Genomics Platform"/>
            <consortium name="The Broad Institute Genome Sequencing Center for Infectious Disease"/>
            <person name="Wu L."/>
            <person name="Ma J."/>
        </authorList>
    </citation>
    <scope>NUCLEOTIDE SEQUENCE [LARGE SCALE GENOMIC DNA]</scope>
    <source>
        <strain evidence="7">JCM 10671</strain>
    </source>
</reference>
<dbReference type="InterPro" id="IPR036390">
    <property type="entry name" value="WH_DNA-bd_sf"/>
</dbReference>